<organism evidence="1 2">
    <name type="scientific">Aestuariispira insulae</name>
    <dbReference type="NCBI Taxonomy" id="1461337"/>
    <lineage>
        <taxon>Bacteria</taxon>
        <taxon>Pseudomonadati</taxon>
        <taxon>Pseudomonadota</taxon>
        <taxon>Alphaproteobacteria</taxon>
        <taxon>Rhodospirillales</taxon>
        <taxon>Kiloniellaceae</taxon>
        <taxon>Aestuariispira</taxon>
    </lineage>
</organism>
<evidence type="ECO:0000313" key="1">
    <source>
        <dbReference type="EMBL" id="RED52374.1"/>
    </source>
</evidence>
<dbReference type="OrthoDB" id="8479148at2"/>
<name>A0A3D9HSA7_9PROT</name>
<sequence length="174" mass="20382">MHATLITPDDIQGLLPETADLHVSLFDQWTGLRGVRPFPGLSSIQPETLKPWLGRINLLDVQRDPLDFCYRLYGSKLTQDSQYDLTGKLLSDLTDEQREIVQESYQTVVNDRKPLLTMVIPKEPWRDIAAYSRLILPFGDEPDMCERLLVLILRLSPDEMERHRERMPLWYRFE</sequence>
<dbReference type="Proteomes" id="UP000256845">
    <property type="component" value="Unassembled WGS sequence"/>
</dbReference>
<protein>
    <submittedName>
        <fullName evidence="1">PAS domain-containing protein</fullName>
    </submittedName>
</protein>
<gene>
    <name evidence="1" type="ORF">DFP90_102395</name>
</gene>
<proteinExistence type="predicted"/>
<dbReference type="Pfam" id="PF07310">
    <property type="entry name" value="PAS_5"/>
    <property type="match status" value="1"/>
</dbReference>
<dbReference type="EMBL" id="QRDW01000002">
    <property type="protein sequence ID" value="RED52374.1"/>
    <property type="molecule type" value="Genomic_DNA"/>
</dbReference>
<reference evidence="1 2" key="1">
    <citation type="submission" date="2018-07" db="EMBL/GenBank/DDBJ databases">
        <title>Genomic Encyclopedia of Type Strains, Phase III (KMG-III): the genomes of soil and plant-associated and newly described type strains.</title>
        <authorList>
            <person name="Whitman W."/>
        </authorList>
    </citation>
    <scope>NUCLEOTIDE SEQUENCE [LARGE SCALE GENOMIC DNA]</scope>
    <source>
        <strain evidence="1 2">CECT 8488</strain>
    </source>
</reference>
<keyword evidence="2" id="KW-1185">Reference proteome</keyword>
<dbReference type="RefSeq" id="WP_115935911.1">
    <property type="nucleotide sequence ID" value="NZ_QRDW01000002.1"/>
</dbReference>
<evidence type="ECO:0000313" key="2">
    <source>
        <dbReference type="Proteomes" id="UP000256845"/>
    </source>
</evidence>
<accession>A0A3D9HSA7</accession>
<comment type="caution">
    <text evidence="1">The sequence shown here is derived from an EMBL/GenBank/DDBJ whole genome shotgun (WGS) entry which is preliminary data.</text>
</comment>
<dbReference type="InterPro" id="IPR009922">
    <property type="entry name" value="DUF1457"/>
</dbReference>
<dbReference type="AlphaFoldDB" id="A0A3D9HSA7"/>